<evidence type="ECO:0000256" key="4">
    <source>
        <dbReference type="ARBA" id="ARBA00022741"/>
    </source>
</evidence>
<evidence type="ECO:0000259" key="10">
    <source>
        <dbReference type="PROSITE" id="PS51986"/>
    </source>
</evidence>
<accession>A0ABU2HWU7</accession>
<dbReference type="PANTHER" id="PTHR43785:SF14">
    <property type="entry name" value="GLUTAMINE SYNTHETASE"/>
    <property type="match status" value="1"/>
</dbReference>
<dbReference type="Gene3D" id="3.30.590.10">
    <property type="entry name" value="Glutamine synthetase/guanido kinase, catalytic domain"/>
    <property type="match status" value="1"/>
</dbReference>
<dbReference type="InterPro" id="IPR017536">
    <property type="entry name" value="Glutamine_synthetase_typeIII"/>
</dbReference>
<dbReference type="SUPFAM" id="SSF54368">
    <property type="entry name" value="Glutamine synthetase, N-terminal domain"/>
    <property type="match status" value="1"/>
</dbReference>
<organism evidence="12 13">
    <name type="scientific">Paracoccus aurantius</name>
    <dbReference type="NCBI Taxonomy" id="3073814"/>
    <lineage>
        <taxon>Bacteria</taxon>
        <taxon>Pseudomonadati</taxon>
        <taxon>Pseudomonadota</taxon>
        <taxon>Alphaproteobacteria</taxon>
        <taxon>Rhodobacterales</taxon>
        <taxon>Paracoccaceae</taxon>
        <taxon>Paracoccus</taxon>
    </lineage>
</organism>
<dbReference type="InterPro" id="IPR008146">
    <property type="entry name" value="Gln_synth_cat_dom"/>
</dbReference>
<evidence type="ECO:0000256" key="1">
    <source>
        <dbReference type="ARBA" id="ARBA00001946"/>
    </source>
</evidence>
<dbReference type="EMBL" id="JAVQLW010000003">
    <property type="protein sequence ID" value="MDS9469529.1"/>
    <property type="molecule type" value="Genomic_DNA"/>
</dbReference>
<comment type="caution">
    <text evidence="12">The sequence shown here is derived from an EMBL/GenBank/DDBJ whole genome shotgun (WGS) entry which is preliminary data.</text>
</comment>
<proteinExistence type="inferred from homology"/>
<keyword evidence="13" id="KW-1185">Reference proteome</keyword>
<dbReference type="Pfam" id="PF00120">
    <property type="entry name" value="Gln-synt_C"/>
    <property type="match status" value="1"/>
</dbReference>
<name>A0ABU2HWU7_9RHOB</name>
<dbReference type="Gene3D" id="3.10.20.70">
    <property type="entry name" value="Glutamine synthetase, N-terminal domain"/>
    <property type="match status" value="1"/>
</dbReference>
<dbReference type="Proteomes" id="UP001269144">
    <property type="component" value="Unassembled WGS sequence"/>
</dbReference>
<feature type="domain" description="GS catalytic" evidence="11">
    <location>
        <begin position="100"/>
        <end position="434"/>
    </location>
</feature>
<dbReference type="EC" id="6.3.1.2" evidence="12"/>
<gene>
    <name evidence="12" type="primary">glnT</name>
    <name evidence="12" type="ORF">RGQ15_18340</name>
</gene>
<evidence type="ECO:0000313" key="12">
    <source>
        <dbReference type="EMBL" id="MDS9469529.1"/>
    </source>
</evidence>
<dbReference type="InterPro" id="IPR008147">
    <property type="entry name" value="Gln_synt_N"/>
</dbReference>
<evidence type="ECO:0000256" key="9">
    <source>
        <dbReference type="RuleBase" id="RU000384"/>
    </source>
</evidence>
<keyword evidence="6" id="KW-0460">Magnesium</keyword>
<dbReference type="SUPFAM" id="SSF55931">
    <property type="entry name" value="Glutamine synthetase/guanido kinase"/>
    <property type="match status" value="1"/>
</dbReference>
<evidence type="ECO:0000256" key="8">
    <source>
        <dbReference type="PROSITE-ProRule" id="PRU01330"/>
    </source>
</evidence>
<keyword evidence="5" id="KW-0067">ATP-binding</keyword>
<evidence type="ECO:0000313" key="13">
    <source>
        <dbReference type="Proteomes" id="UP001269144"/>
    </source>
</evidence>
<comment type="function">
    <text evidence="2">Catalyzes the ATP-dependent biosynthesis of glutamine from glutamate and ammonia.</text>
</comment>
<evidence type="ECO:0000256" key="2">
    <source>
        <dbReference type="ARBA" id="ARBA00003117"/>
    </source>
</evidence>
<protein>
    <submittedName>
        <fullName evidence="12">Type III glutamate--ammonia ligase</fullName>
        <ecNumber evidence="12">6.3.1.2</ecNumber>
    </submittedName>
</protein>
<dbReference type="PROSITE" id="PS51987">
    <property type="entry name" value="GS_CATALYTIC"/>
    <property type="match status" value="1"/>
</dbReference>
<dbReference type="InterPro" id="IPR036651">
    <property type="entry name" value="Gln_synt_N_sf"/>
</dbReference>
<evidence type="ECO:0000259" key="11">
    <source>
        <dbReference type="PROSITE" id="PS51987"/>
    </source>
</evidence>
<feature type="domain" description="GS beta-grasp" evidence="10">
    <location>
        <begin position="11"/>
        <end position="94"/>
    </location>
</feature>
<sequence length="434" mass="47800">MTDLAEFARAKGIKYFMISYTDLFGGQRAKLVPAPAIADMAKDGAGFAGFATWLDLTPAHPDMLAVPDPSSVIQLPWKRDVAWVASNCVMSGNGPLEQAPRNVLTRLIGEAAEMGLEIKTGVEPEFFLLTPEGTEISDPSDTAVKPCYDQQAVMRRYDVIAEICDYMLELGWEPYQNDHEDANGQFEMNWKYDGALATADKHSFFKFMTRSIAEKHGLRATFMPKPIMGLTGNGCHAHISVWTKDGKNAFADDSKELSLSEDGRHFLGGIMAHASALAAITNPTVNSYKRINAPRTVSGATWAPNTVTWTGNNRTHMVRVPGPGRFELRLPDGAVNPYLLQAVIIAAGLRGLRSKADPGRRWDIDMYAEGHTVTDAPKLPLNLLDAIRAYDEDEGLKSAMGEAFSAAYVKLKTQEWNAYSAHLSQWERDNTLDI</sequence>
<comment type="cofactor">
    <cofactor evidence="1">
        <name>Mg(2+)</name>
        <dbReference type="ChEBI" id="CHEBI:18420"/>
    </cofactor>
</comment>
<evidence type="ECO:0000256" key="6">
    <source>
        <dbReference type="ARBA" id="ARBA00022842"/>
    </source>
</evidence>
<dbReference type="GO" id="GO:0004356">
    <property type="term" value="F:glutamine synthetase activity"/>
    <property type="evidence" value="ECO:0007669"/>
    <property type="project" value="UniProtKB-EC"/>
</dbReference>
<evidence type="ECO:0000256" key="7">
    <source>
        <dbReference type="ARBA" id="ARBA00023231"/>
    </source>
</evidence>
<evidence type="ECO:0000256" key="3">
    <source>
        <dbReference type="ARBA" id="ARBA00022598"/>
    </source>
</evidence>
<keyword evidence="7" id="KW-0535">Nitrogen fixation</keyword>
<dbReference type="RefSeq" id="WP_311162171.1">
    <property type="nucleotide sequence ID" value="NZ_JAVQLW010000003.1"/>
</dbReference>
<dbReference type="SMART" id="SM01230">
    <property type="entry name" value="Gln-synt_C"/>
    <property type="match status" value="1"/>
</dbReference>
<keyword evidence="4" id="KW-0547">Nucleotide-binding</keyword>
<dbReference type="PANTHER" id="PTHR43785">
    <property type="entry name" value="GAMMA-GLUTAMYLPUTRESCINE SYNTHETASE"/>
    <property type="match status" value="1"/>
</dbReference>
<keyword evidence="3 12" id="KW-0436">Ligase</keyword>
<reference evidence="13" key="1">
    <citation type="submission" date="2023-07" db="EMBL/GenBank/DDBJ databases">
        <title>Paracoccus sp. MBLB3053 whole genome sequence.</title>
        <authorList>
            <person name="Hwang C.Y."/>
            <person name="Cho E.-S."/>
            <person name="Seo M.-J."/>
        </authorList>
    </citation>
    <scope>NUCLEOTIDE SEQUENCE [LARGE SCALE GENOMIC DNA]</scope>
    <source>
        <strain evidence="13">MBLB3053</strain>
    </source>
</reference>
<comment type="similarity">
    <text evidence="8 9">Belongs to the glutamine synthetase family.</text>
</comment>
<dbReference type="NCBIfam" id="TIGR03105">
    <property type="entry name" value="gln_synth_III"/>
    <property type="match status" value="1"/>
</dbReference>
<dbReference type="InterPro" id="IPR027303">
    <property type="entry name" value="Gln_synth_gly_rich_site"/>
</dbReference>
<dbReference type="PROSITE" id="PS00181">
    <property type="entry name" value="GLNA_ATP"/>
    <property type="match status" value="1"/>
</dbReference>
<dbReference type="InterPro" id="IPR014746">
    <property type="entry name" value="Gln_synth/guanido_kin_cat_dom"/>
</dbReference>
<evidence type="ECO:0000256" key="5">
    <source>
        <dbReference type="ARBA" id="ARBA00022840"/>
    </source>
</evidence>
<dbReference type="PROSITE" id="PS51986">
    <property type="entry name" value="GS_BETA_GRASP"/>
    <property type="match status" value="1"/>
</dbReference>